<keyword evidence="5" id="KW-0067">ATP-binding</keyword>
<dbReference type="EMBL" id="SLZR01000009">
    <property type="protein sequence ID" value="TCS40356.1"/>
    <property type="molecule type" value="Genomic_DNA"/>
</dbReference>
<dbReference type="Pfam" id="PF00294">
    <property type="entry name" value="PfkB"/>
    <property type="match status" value="1"/>
</dbReference>
<evidence type="ECO:0000313" key="8">
    <source>
        <dbReference type="Proteomes" id="UP000295793"/>
    </source>
</evidence>
<accession>A0A4R3I3R4</accession>
<dbReference type="SUPFAM" id="SSF53613">
    <property type="entry name" value="Ribokinase-like"/>
    <property type="match status" value="1"/>
</dbReference>
<dbReference type="Gene3D" id="3.40.1190.20">
    <property type="match status" value="1"/>
</dbReference>
<comment type="similarity">
    <text evidence="1">Belongs to the carbohydrate kinase PfkB family.</text>
</comment>
<dbReference type="Proteomes" id="UP000295793">
    <property type="component" value="Unassembled WGS sequence"/>
</dbReference>
<keyword evidence="8" id="KW-1185">Reference proteome</keyword>
<dbReference type="InterPro" id="IPR029056">
    <property type="entry name" value="Ribokinase-like"/>
</dbReference>
<dbReference type="InterPro" id="IPR002173">
    <property type="entry name" value="Carboh/pur_kinase_PfkB_CS"/>
</dbReference>
<proteinExistence type="inferred from homology"/>
<evidence type="ECO:0000313" key="7">
    <source>
        <dbReference type="EMBL" id="TCS40356.1"/>
    </source>
</evidence>
<keyword evidence="3" id="KW-0547">Nucleotide-binding</keyword>
<feature type="domain" description="Carbohydrate kinase PfkB" evidence="6">
    <location>
        <begin position="8"/>
        <end position="305"/>
    </location>
</feature>
<organism evidence="7 8">
    <name type="scientific">Reinekea marinisedimentorum</name>
    <dbReference type="NCBI Taxonomy" id="230495"/>
    <lineage>
        <taxon>Bacteria</taxon>
        <taxon>Pseudomonadati</taxon>
        <taxon>Pseudomonadota</taxon>
        <taxon>Gammaproteobacteria</taxon>
        <taxon>Oceanospirillales</taxon>
        <taxon>Saccharospirillaceae</taxon>
        <taxon>Reinekea</taxon>
    </lineage>
</organism>
<dbReference type="GO" id="GO:0005524">
    <property type="term" value="F:ATP binding"/>
    <property type="evidence" value="ECO:0007669"/>
    <property type="project" value="UniProtKB-KW"/>
</dbReference>
<dbReference type="InterPro" id="IPR011611">
    <property type="entry name" value="PfkB_dom"/>
</dbReference>
<dbReference type="OrthoDB" id="9779730at2"/>
<evidence type="ECO:0000256" key="3">
    <source>
        <dbReference type="ARBA" id="ARBA00022741"/>
    </source>
</evidence>
<dbReference type="RefSeq" id="WP_132701868.1">
    <property type="nucleotide sequence ID" value="NZ_SLZR01000009.1"/>
</dbReference>
<dbReference type="CDD" id="cd01167">
    <property type="entry name" value="bac_FRK"/>
    <property type="match status" value="1"/>
</dbReference>
<keyword evidence="2" id="KW-0808">Transferase</keyword>
<reference evidence="7 8" key="1">
    <citation type="submission" date="2019-03" db="EMBL/GenBank/DDBJ databases">
        <title>Genomic Encyclopedia of Archaeal and Bacterial Type Strains, Phase II (KMG-II): from individual species to whole genera.</title>
        <authorList>
            <person name="Goeker M."/>
        </authorList>
    </citation>
    <scope>NUCLEOTIDE SEQUENCE [LARGE SCALE GENOMIC DNA]</scope>
    <source>
        <strain evidence="7 8">DSM 15388</strain>
    </source>
</reference>
<keyword evidence="4 7" id="KW-0418">Kinase</keyword>
<evidence type="ECO:0000256" key="5">
    <source>
        <dbReference type="ARBA" id="ARBA00022840"/>
    </source>
</evidence>
<evidence type="ECO:0000259" key="6">
    <source>
        <dbReference type="Pfam" id="PF00294"/>
    </source>
</evidence>
<evidence type="ECO:0000256" key="1">
    <source>
        <dbReference type="ARBA" id="ARBA00010688"/>
    </source>
</evidence>
<evidence type="ECO:0000256" key="4">
    <source>
        <dbReference type="ARBA" id="ARBA00022777"/>
    </source>
</evidence>
<dbReference type="PROSITE" id="PS00584">
    <property type="entry name" value="PFKB_KINASES_2"/>
    <property type="match status" value="1"/>
</dbReference>
<gene>
    <name evidence="7" type="ORF">BCF53_10965</name>
</gene>
<dbReference type="PANTHER" id="PTHR43085:SF1">
    <property type="entry name" value="PSEUDOURIDINE KINASE-RELATED"/>
    <property type="match status" value="1"/>
</dbReference>
<dbReference type="PANTHER" id="PTHR43085">
    <property type="entry name" value="HEXOKINASE FAMILY MEMBER"/>
    <property type="match status" value="1"/>
</dbReference>
<dbReference type="InterPro" id="IPR050306">
    <property type="entry name" value="PfkB_Carbo_kinase"/>
</dbReference>
<protein>
    <submittedName>
        <fullName evidence="7">Fructokinase</fullName>
    </submittedName>
</protein>
<dbReference type="GO" id="GO:0016301">
    <property type="term" value="F:kinase activity"/>
    <property type="evidence" value="ECO:0007669"/>
    <property type="project" value="UniProtKB-KW"/>
</dbReference>
<name>A0A4R3I3R4_9GAMM</name>
<dbReference type="AlphaFoldDB" id="A0A4R3I3R4"/>
<sequence length="309" mass="33342">MMNKPIYAFGELLIDFLQVGQTVSGALALPVFNQFPGGAPANAAVAAAKLGAESYMIGQVGDDQFGRFCRDALEKYSVNTEYLKTTDQGKTPLAFVSLDDQGERSFEFYRDRSADLLIELGDLPKAEDLRPGIIHVCSNTLTDSHIAAVHLEWIEQLSHSGKFTVSFDVNLRKNLWPEGSNYKAPILKMLQLANIIKISREELDEIFSVNADTALTEHCFDGNAEAIYITDGGHRLKAVSRFASVEIQPPSVNVVDTTAAGDAFSGGLLYQASMGVTDCSAVAGFATRCGAYAVQHAGAFTSLPSMADI</sequence>
<evidence type="ECO:0000256" key="2">
    <source>
        <dbReference type="ARBA" id="ARBA00022679"/>
    </source>
</evidence>
<comment type="caution">
    <text evidence="7">The sequence shown here is derived from an EMBL/GenBank/DDBJ whole genome shotgun (WGS) entry which is preliminary data.</text>
</comment>